<accession>A0A4R7CT91</accession>
<dbReference type="InterPro" id="IPR009061">
    <property type="entry name" value="DNA-bd_dom_put_sf"/>
</dbReference>
<dbReference type="SUPFAM" id="SSF46955">
    <property type="entry name" value="Putative DNA-binding domain"/>
    <property type="match status" value="1"/>
</dbReference>
<proteinExistence type="predicted"/>
<evidence type="ECO:0000313" key="2">
    <source>
        <dbReference type="EMBL" id="TDS09816.1"/>
    </source>
</evidence>
<dbReference type="InterPro" id="IPR041657">
    <property type="entry name" value="HTH_17"/>
</dbReference>
<dbReference type="RefSeq" id="WP_133641830.1">
    <property type="nucleotide sequence ID" value="NZ_SNZV01000010.1"/>
</dbReference>
<comment type="caution">
    <text evidence="2">The sequence shown here is derived from an EMBL/GenBank/DDBJ whole genome shotgun (WGS) entry which is preliminary data.</text>
</comment>
<dbReference type="EMBL" id="SNZV01000010">
    <property type="protein sequence ID" value="TDS09816.1"/>
    <property type="molecule type" value="Genomic_DNA"/>
</dbReference>
<dbReference type="PANTHER" id="PTHR34585:SF22">
    <property type="entry name" value="HELIX-TURN-HELIX DOMAIN-CONTAINING PROTEIN"/>
    <property type="match status" value="1"/>
</dbReference>
<feature type="domain" description="Helix-turn-helix" evidence="1">
    <location>
        <begin position="37"/>
        <end position="85"/>
    </location>
</feature>
<reference evidence="2 3" key="1">
    <citation type="submission" date="2019-03" db="EMBL/GenBank/DDBJ databases">
        <title>Genomic Encyclopedia of Type Strains, Phase III (KMG-III): the genomes of soil and plant-associated and newly described type strains.</title>
        <authorList>
            <person name="Whitman W."/>
        </authorList>
    </citation>
    <scope>NUCLEOTIDE SEQUENCE [LARGE SCALE GENOMIC DNA]</scope>
    <source>
        <strain evidence="2 3">CGMCC 1.12801</strain>
    </source>
</reference>
<name>A0A4R7CT91_9SPHI</name>
<dbReference type="Proteomes" id="UP000294752">
    <property type="component" value="Unassembled WGS sequence"/>
</dbReference>
<protein>
    <submittedName>
        <fullName evidence="2">Helix-turn-helix protein</fullName>
    </submittedName>
</protein>
<gene>
    <name evidence="2" type="ORF">B0I21_11093</name>
</gene>
<dbReference type="OrthoDB" id="1524679at2"/>
<sequence length="90" mass="10204">MQIDHVTREDFMELKALLIEIKESLNGKVSKQEDKTWLKSVEVRKLLGISPGTLQNLRVNGSLPFRKIGGSMYYKLSDIHQLMEGGDDGK</sequence>
<dbReference type="PANTHER" id="PTHR34585">
    <property type="match status" value="1"/>
</dbReference>
<organism evidence="2 3">
    <name type="scientific">Sphingobacterium paludis</name>
    <dbReference type="NCBI Taxonomy" id="1476465"/>
    <lineage>
        <taxon>Bacteria</taxon>
        <taxon>Pseudomonadati</taxon>
        <taxon>Bacteroidota</taxon>
        <taxon>Sphingobacteriia</taxon>
        <taxon>Sphingobacteriales</taxon>
        <taxon>Sphingobacteriaceae</taxon>
        <taxon>Sphingobacterium</taxon>
    </lineage>
</organism>
<evidence type="ECO:0000259" key="1">
    <source>
        <dbReference type="Pfam" id="PF12728"/>
    </source>
</evidence>
<dbReference type="Pfam" id="PF12728">
    <property type="entry name" value="HTH_17"/>
    <property type="match status" value="1"/>
</dbReference>
<evidence type="ECO:0000313" key="3">
    <source>
        <dbReference type="Proteomes" id="UP000294752"/>
    </source>
</evidence>
<keyword evidence="3" id="KW-1185">Reference proteome</keyword>
<dbReference type="AlphaFoldDB" id="A0A4R7CT91"/>